<sequence>MKDAHVRIALLCGAVGGPLFALTAAVAGATRADYDPLRHPISSLALGEHGWTQTANFIVCGILYTVYAAGLRPALKPGRGRLWAPVLLAGWGLGMIGSGLFITDPVSGYPPGTPDAVTDPTTTGTLHDLFALPVFLGFPVLCTIMTARFITERRIAWTVYTAVTATSFLIAFFASGAAFAQQPGLVEFGGLLQRLTVAIALTWLTLLALSTRRRSLRHQAHL</sequence>
<dbReference type="RefSeq" id="WP_203685819.1">
    <property type="nucleotide sequence ID" value="NZ_BONT01000013.1"/>
</dbReference>
<dbReference type="Proteomes" id="UP000548476">
    <property type="component" value="Unassembled WGS sequence"/>
</dbReference>
<reference evidence="2 3" key="1">
    <citation type="submission" date="2020-08" db="EMBL/GenBank/DDBJ databases">
        <title>Genomic Encyclopedia of Type Strains, Phase IV (KMG-IV): sequencing the most valuable type-strain genomes for metagenomic binning, comparative biology and taxonomic classification.</title>
        <authorList>
            <person name="Goeker M."/>
        </authorList>
    </citation>
    <scope>NUCLEOTIDE SEQUENCE [LARGE SCALE GENOMIC DNA]</scope>
    <source>
        <strain evidence="2 3">YIM 65646</strain>
    </source>
</reference>
<keyword evidence="1" id="KW-0472">Membrane</keyword>
<feature type="transmembrane region" description="Helical" evidence="1">
    <location>
        <begin position="157"/>
        <end position="179"/>
    </location>
</feature>
<evidence type="ECO:0000313" key="3">
    <source>
        <dbReference type="Proteomes" id="UP000548476"/>
    </source>
</evidence>
<gene>
    <name evidence="2" type="ORF">HNR73_001627</name>
</gene>
<keyword evidence="1" id="KW-1133">Transmembrane helix</keyword>
<keyword evidence="3" id="KW-1185">Reference proteome</keyword>
<feature type="transmembrane region" description="Helical" evidence="1">
    <location>
        <begin position="191"/>
        <end position="209"/>
    </location>
</feature>
<feature type="transmembrane region" description="Helical" evidence="1">
    <location>
        <begin position="82"/>
        <end position="102"/>
    </location>
</feature>
<evidence type="ECO:0000313" key="2">
    <source>
        <dbReference type="EMBL" id="MBB6033777.1"/>
    </source>
</evidence>
<dbReference type="Pfam" id="PF06197">
    <property type="entry name" value="DUF998"/>
    <property type="match status" value="1"/>
</dbReference>
<feature type="transmembrane region" description="Helical" evidence="1">
    <location>
        <begin position="51"/>
        <end position="70"/>
    </location>
</feature>
<feature type="transmembrane region" description="Helical" evidence="1">
    <location>
        <begin position="129"/>
        <end position="150"/>
    </location>
</feature>
<evidence type="ECO:0000256" key="1">
    <source>
        <dbReference type="SAM" id="Phobius"/>
    </source>
</evidence>
<dbReference type="EMBL" id="JACHGT010000003">
    <property type="protein sequence ID" value="MBB6033777.1"/>
    <property type="molecule type" value="Genomic_DNA"/>
</dbReference>
<evidence type="ECO:0008006" key="4">
    <source>
        <dbReference type="Google" id="ProtNLM"/>
    </source>
</evidence>
<organism evidence="2 3">
    <name type="scientific">Phytomonospora endophytica</name>
    <dbReference type="NCBI Taxonomy" id="714109"/>
    <lineage>
        <taxon>Bacteria</taxon>
        <taxon>Bacillati</taxon>
        <taxon>Actinomycetota</taxon>
        <taxon>Actinomycetes</taxon>
        <taxon>Micromonosporales</taxon>
        <taxon>Micromonosporaceae</taxon>
        <taxon>Phytomonospora</taxon>
    </lineage>
</organism>
<dbReference type="InterPro" id="IPR009339">
    <property type="entry name" value="DUF998"/>
</dbReference>
<accession>A0A841FKS0</accession>
<keyword evidence="1" id="KW-0812">Transmembrane</keyword>
<protein>
    <recommendedName>
        <fullName evidence="4">DUF998 domain-containing protein</fullName>
    </recommendedName>
</protein>
<name>A0A841FKS0_9ACTN</name>
<dbReference type="AlphaFoldDB" id="A0A841FKS0"/>
<proteinExistence type="predicted"/>
<comment type="caution">
    <text evidence="2">The sequence shown here is derived from an EMBL/GenBank/DDBJ whole genome shotgun (WGS) entry which is preliminary data.</text>
</comment>